<dbReference type="PANTHER" id="PTHR14741:SF32">
    <property type="entry name" value="TRIMETHYLGUANOSINE SYNTHASE"/>
    <property type="match status" value="1"/>
</dbReference>
<dbReference type="CDD" id="cd02440">
    <property type="entry name" value="AdoMet_MTases"/>
    <property type="match status" value="1"/>
</dbReference>
<evidence type="ECO:0000313" key="2">
    <source>
        <dbReference type="EMBL" id="MBP3954724.1"/>
    </source>
</evidence>
<dbReference type="InterPro" id="IPR029063">
    <property type="entry name" value="SAM-dependent_MTases_sf"/>
</dbReference>
<dbReference type="Proteomes" id="UP000676565">
    <property type="component" value="Unassembled WGS sequence"/>
</dbReference>
<gene>
    <name evidence="2" type="ORF">J8F10_05425</name>
</gene>
<dbReference type="InterPro" id="IPR019012">
    <property type="entry name" value="RNA_cap_Gua-N2-MeTrfase"/>
</dbReference>
<sequence length="411" mass="44027">MPKLIRFKVAEQYANVEGERVIMDLEAFRQLLSPLGQSALGQAVALQPTEATFLACSAALRKHHSPELAKIALETALLRIKARDKFADADRMYFTREALEQSTSDVVARYRAARSAGFGHVADLCCGIGGDALALASTGLTVDAVDIDPLRVAMTEANAAALGLSDRVLGIVGDALTVPLVAKAAFADPNRRSGNRRFLSPEDYTPSLSALRARFPAGFPLAVKIAPGVAKSDLPSDAEAEFVSLRGELKECVLWFGPLRGAARRATLLPSGDTLSAETPSDSLPLAEKVGAVVYDPDSAVTRAGLVRELAERIGADPIDFEVQLLTSDQHTATPFATAFAVEHAVPFHPKQLRDYLREHGIGRVTLIKRGSPADADEVLKKLKLDGPNHRTLLLTRVAGTHTAVVCERLS</sequence>
<dbReference type="Pfam" id="PF18096">
    <property type="entry name" value="Thump_like"/>
    <property type="match status" value="1"/>
</dbReference>
<feature type="domain" description="THUMP-like" evidence="1">
    <location>
        <begin position="337"/>
        <end position="409"/>
    </location>
</feature>
<evidence type="ECO:0000313" key="3">
    <source>
        <dbReference type="Proteomes" id="UP000676565"/>
    </source>
</evidence>
<evidence type="ECO:0000259" key="1">
    <source>
        <dbReference type="Pfam" id="PF18096"/>
    </source>
</evidence>
<organism evidence="2 3">
    <name type="scientific">Gemmata palustris</name>
    <dbReference type="NCBI Taxonomy" id="2822762"/>
    <lineage>
        <taxon>Bacteria</taxon>
        <taxon>Pseudomonadati</taxon>
        <taxon>Planctomycetota</taxon>
        <taxon>Planctomycetia</taxon>
        <taxon>Gemmatales</taxon>
        <taxon>Gemmataceae</taxon>
        <taxon>Gemmata</taxon>
    </lineage>
</organism>
<dbReference type="InterPro" id="IPR041497">
    <property type="entry name" value="Thump-like"/>
</dbReference>
<comment type="caution">
    <text evidence="2">The sequence shown here is derived from an EMBL/GenBank/DDBJ whole genome shotgun (WGS) entry which is preliminary data.</text>
</comment>
<dbReference type="RefSeq" id="WP_210652843.1">
    <property type="nucleotide sequence ID" value="NZ_JAGKQQ010000001.1"/>
</dbReference>
<dbReference type="Pfam" id="PF09445">
    <property type="entry name" value="Methyltransf_15"/>
    <property type="match status" value="1"/>
</dbReference>
<proteinExistence type="predicted"/>
<protein>
    <recommendedName>
        <fullName evidence="1">THUMP-like domain-containing protein</fullName>
    </recommendedName>
</protein>
<keyword evidence="3" id="KW-1185">Reference proteome</keyword>
<dbReference type="Gene3D" id="3.40.50.150">
    <property type="entry name" value="Vaccinia Virus protein VP39"/>
    <property type="match status" value="1"/>
</dbReference>
<accession>A0ABS5BLZ5</accession>
<dbReference type="PANTHER" id="PTHR14741">
    <property type="entry name" value="S-ADENOSYLMETHIONINE-DEPENDENT METHYLTRANSFERASE RELATED"/>
    <property type="match status" value="1"/>
</dbReference>
<dbReference type="SUPFAM" id="SSF53335">
    <property type="entry name" value="S-adenosyl-L-methionine-dependent methyltransferases"/>
    <property type="match status" value="1"/>
</dbReference>
<reference evidence="2 3" key="1">
    <citation type="submission" date="2021-04" db="EMBL/GenBank/DDBJ databases">
        <authorList>
            <person name="Ivanova A."/>
        </authorList>
    </citation>
    <scope>NUCLEOTIDE SEQUENCE [LARGE SCALE GENOMIC DNA]</scope>
    <source>
        <strain evidence="2 3">G18</strain>
    </source>
</reference>
<name>A0ABS5BLZ5_9BACT</name>
<dbReference type="EMBL" id="JAGKQQ010000001">
    <property type="protein sequence ID" value="MBP3954724.1"/>
    <property type="molecule type" value="Genomic_DNA"/>
</dbReference>